<dbReference type="Gene3D" id="2.130.10.10">
    <property type="entry name" value="YVTN repeat-like/Quinoprotein amine dehydrogenase"/>
    <property type="match status" value="1"/>
</dbReference>
<dbReference type="InterPro" id="IPR001680">
    <property type="entry name" value="WD40_rpt"/>
</dbReference>
<proteinExistence type="predicted"/>
<dbReference type="Proteomes" id="UP001556367">
    <property type="component" value="Unassembled WGS sequence"/>
</dbReference>
<dbReference type="PANTHER" id="PTHR15574">
    <property type="entry name" value="WD REPEAT DOMAIN-CONTAINING FAMILY"/>
    <property type="match status" value="1"/>
</dbReference>
<dbReference type="InterPro" id="IPR015943">
    <property type="entry name" value="WD40/YVTN_repeat-like_dom_sf"/>
</dbReference>
<keyword evidence="2" id="KW-0677">Repeat</keyword>
<organism evidence="3 4">
    <name type="scientific">Hohenbuehelia grisea</name>
    <dbReference type="NCBI Taxonomy" id="104357"/>
    <lineage>
        <taxon>Eukaryota</taxon>
        <taxon>Fungi</taxon>
        <taxon>Dikarya</taxon>
        <taxon>Basidiomycota</taxon>
        <taxon>Agaricomycotina</taxon>
        <taxon>Agaricomycetes</taxon>
        <taxon>Agaricomycetidae</taxon>
        <taxon>Agaricales</taxon>
        <taxon>Pleurotineae</taxon>
        <taxon>Pleurotaceae</taxon>
        <taxon>Hohenbuehelia</taxon>
    </lineage>
</organism>
<evidence type="ECO:0000313" key="4">
    <source>
        <dbReference type="Proteomes" id="UP001556367"/>
    </source>
</evidence>
<keyword evidence="1" id="KW-0853">WD repeat</keyword>
<reference evidence="4" key="1">
    <citation type="submission" date="2024-06" db="EMBL/GenBank/DDBJ databases">
        <title>Multi-omics analyses provide insights into the biosynthesis of the anticancer antibiotic pleurotin in Hohenbuehelia grisea.</title>
        <authorList>
            <person name="Weaver J.A."/>
            <person name="Alberti F."/>
        </authorList>
    </citation>
    <scope>NUCLEOTIDE SEQUENCE [LARGE SCALE GENOMIC DNA]</scope>
    <source>
        <strain evidence="4">T-177</strain>
    </source>
</reference>
<dbReference type="EMBL" id="JASNQZ010000001">
    <property type="protein sequence ID" value="KAL0960803.1"/>
    <property type="molecule type" value="Genomic_DNA"/>
</dbReference>
<dbReference type="InterPro" id="IPR045151">
    <property type="entry name" value="DCAF8"/>
</dbReference>
<evidence type="ECO:0000313" key="3">
    <source>
        <dbReference type="EMBL" id="KAL0960803.1"/>
    </source>
</evidence>
<keyword evidence="4" id="KW-1185">Reference proteome</keyword>
<dbReference type="SMART" id="SM00320">
    <property type="entry name" value="WD40"/>
    <property type="match status" value="2"/>
</dbReference>
<sequence>MSGSDDGCIIVHDGRAGFYFKGSQAQATLMLDAEITGLQFHPEMDHIFVTSDHKGSLCLRDMRMAFGTLSQRRQSGIVQIYNTKLSKRGVNHISNPEATSVTFDSTGNKLAVTLMHYLPTIYSLSDPNPIATCSGKYLPDGQVVPVGQRTFSDSCTMKHGSFGSLGADEGQFYTHGSDDFRGYLWRLPVTPKLQGCRQEFSADEWEAGGSSDTVAFVEHPFGSRHQPVEISTPHCRLTGHNSIVNNALFHPFLPHIVTSGIENHITLHSPKPYSPCFQGRLNLSPQDVRELPTGTYLDRDFYYRNLEHQLGPVDLDELQTIRLFDQILRQEEMADVFEARRWVVDDDDDV</sequence>
<dbReference type="InterPro" id="IPR036322">
    <property type="entry name" value="WD40_repeat_dom_sf"/>
</dbReference>
<evidence type="ECO:0000256" key="1">
    <source>
        <dbReference type="ARBA" id="ARBA00022574"/>
    </source>
</evidence>
<evidence type="ECO:0000256" key="2">
    <source>
        <dbReference type="ARBA" id="ARBA00022737"/>
    </source>
</evidence>
<accession>A0ABR3JZW9</accession>
<protein>
    <submittedName>
        <fullName evidence="3">Uncharacterized protein</fullName>
    </submittedName>
</protein>
<dbReference type="PANTHER" id="PTHR15574:SF40">
    <property type="entry name" value="WD AND TETRATRICOPEPTIDE REPEATS PROTEIN 1"/>
    <property type="match status" value="1"/>
</dbReference>
<dbReference type="SUPFAM" id="SSF50978">
    <property type="entry name" value="WD40 repeat-like"/>
    <property type="match status" value="1"/>
</dbReference>
<gene>
    <name evidence="3" type="ORF">HGRIS_005819</name>
</gene>
<name>A0ABR3JZW9_9AGAR</name>
<comment type="caution">
    <text evidence="3">The sequence shown here is derived from an EMBL/GenBank/DDBJ whole genome shotgun (WGS) entry which is preliminary data.</text>
</comment>